<dbReference type="EMBL" id="GBRH01163894">
    <property type="protein sequence ID" value="JAE34002.1"/>
    <property type="molecule type" value="Transcribed_RNA"/>
</dbReference>
<reference evidence="1" key="1">
    <citation type="submission" date="2014-09" db="EMBL/GenBank/DDBJ databases">
        <authorList>
            <person name="Magalhaes I.L.F."/>
            <person name="Oliveira U."/>
            <person name="Santos F.R."/>
            <person name="Vidigal T.H.D.A."/>
            <person name="Brescovit A.D."/>
            <person name="Santos A.J."/>
        </authorList>
    </citation>
    <scope>NUCLEOTIDE SEQUENCE</scope>
    <source>
        <tissue evidence="1">Shoot tissue taken approximately 20 cm above the soil surface</tissue>
    </source>
</reference>
<proteinExistence type="predicted"/>
<sequence length="23" mass="2608">MCYTARIIHARSTINTNKENTVA</sequence>
<accession>A0A0A9HB66</accession>
<name>A0A0A9HB66_ARUDO</name>
<protein>
    <submittedName>
        <fullName evidence="1">Uncharacterized protein</fullName>
    </submittedName>
</protein>
<reference evidence="1" key="2">
    <citation type="journal article" date="2015" name="Data Brief">
        <title>Shoot transcriptome of the giant reed, Arundo donax.</title>
        <authorList>
            <person name="Barrero R.A."/>
            <person name="Guerrero F.D."/>
            <person name="Moolhuijzen P."/>
            <person name="Goolsby J.A."/>
            <person name="Tidwell J."/>
            <person name="Bellgard S.E."/>
            <person name="Bellgard M.I."/>
        </authorList>
    </citation>
    <scope>NUCLEOTIDE SEQUENCE</scope>
    <source>
        <tissue evidence="1">Shoot tissue taken approximately 20 cm above the soil surface</tissue>
    </source>
</reference>
<evidence type="ECO:0000313" key="1">
    <source>
        <dbReference type="EMBL" id="JAE34002.1"/>
    </source>
</evidence>
<organism evidence="1">
    <name type="scientific">Arundo donax</name>
    <name type="common">Giant reed</name>
    <name type="synonym">Donax arundinaceus</name>
    <dbReference type="NCBI Taxonomy" id="35708"/>
    <lineage>
        <taxon>Eukaryota</taxon>
        <taxon>Viridiplantae</taxon>
        <taxon>Streptophyta</taxon>
        <taxon>Embryophyta</taxon>
        <taxon>Tracheophyta</taxon>
        <taxon>Spermatophyta</taxon>
        <taxon>Magnoliopsida</taxon>
        <taxon>Liliopsida</taxon>
        <taxon>Poales</taxon>
        <taxon>Poaceae</taxon>
        <taxon>PACMAD clade</taxon>
        <taxon>Arundinoideae</taxon>
        <taxon>Arundineae</taxon>
        <taxon>Arundo</taxon>
    </lineage>
</organism>
<dbReference type="AlphaFoldDB" id="A0A0A9HB66"/>